<evidence type="ECO:0000313" key="4">
    <source>
        <dbReference type="Proteomes" id="UP000183997"/>
    </source>
</evidence>
<dbReference type="STRING" id="1121421.SAMN02745123_01315"/>
<keyword evidence="1" id="KW-0315">Glutamine amidotransferase</keyword>
<reference evidence="4" key="1">
    <citation type="submission" date="2016-11" db="EMBL/GenBank/DDBJ databases">
        <authorList>
            <person name="Varghese N."/>
            <person name="Submissions S."/>
        </authorList>
    </citation>
    <scope>NUCLEOTIDE SEQUENCE [LARGE SCALE GENOMIC DNA]</scope>
    <source>
        <strain evidence="4">DSM 10349</strain>
    </source>
</reference>
<dbReference type="NCBIfam" id="TIGR00566">
    <property type="entry name" value="trpG_papA"/>
    <property type="match status" value="1"/>
</dbReference>
<dbReference type="GO" id="GO:0005829">
    <property type="term" value="C:cytosol"/>
    <property type="evidence" value="ECO:0007669"/>
    <property type="project" value="TreeGrafter"/>
</dbReference>
<dbReference type="OrthoDB" id="9804328at2"/>
<dbReference type="PRINTS" id="PR00097">
    <property type="entry name" value="ANTSNTHASEII"/>
</dbReference>
<dbReference type="PROSITE" id="PS51273">
    <property type="entry name" value="GATASE_TYPE_1"/>
    <property type="match status" value="1"/>
</dbReference>
<evidence type="ECO:0000256" key="1">
    <source>
        <dbReference type="ARBA" id="ARBA00022962"/>
    </source>
</evidence>
<dbReference type="RefSeq" id="WP_072912122.1">
    <property type="nucleotide sequence ID" value="NZ_FRAR01000010.1"/>
</dbReference>
<dbReference type="Pfam" id="PF00117">
    <property type="entry name" value="GATase"/>
    <property type="match status" value="1"/>
</dbReference>
<dbReference type="PRINTS" id="PR00099">
    <property type="entry name" value="CPSGATASE"/>
</dbReference>
<name>A0A1M6R5X3_9FIRM</name>
<sequence length="193" mass="21132">MLAVIDNYDSFTYNLVQLVRELGWLVRVHRNDAVTTETLLDPMYSGVLISPGPGRPEDAGICLAAVRHLLGKKPILGVCLGHQTIAQALGGQVILAGRIMHGKTSVILHDGRGIYENIPPSFTAARYHSLTVEEESLPDNLTISARTPEGEVMGIRHSRYPVEGVQYHPESIATPQGKALLKNFLKQCQVEKS</sequence>
<organism evidence="3 4">
    <name type="scientific">Desulforamulus aeronauticus DSM 10349</name>
    <dbReference type="NCBI Taxonomy" id="1121421"/>
    <lineage>
        <taxon>Bacteria</taxon>
        <taxon>Bacillati</taxon>
        <taxon>Bacillota</taxon>
        <taxon>Clostridia</taxon>
        <taxon>Eubacteriales</taxon>
        <taxon>Peptococcaceae</taxon>
        <taxon>Desulforamulus</taxon>
    </lineage>
</organism>
<dbReference type="PANTHER" id="PTHR43418">
    <property type="entry name" value="MULTIFUNCTIONAL TRYPTOPHAN BIOSYNTHESIS PROTEIN-RELATED"/>
    <property type="match status" value="1"/>
</dbReference>
<dbReference type="FunFam" id="3.40.50.880:FF:000003">
    <property type="entry name" value="Anthranilate synthase component II"/>
    <property type="match status" value="1"/>
</dbReference>
<keyword evidence="4" id="KW-1185">Reference proteome</keyword>
<dbReference type="SUPFAM" id="SSF52317">
    <property type="entry name" value="Class I glutamine amidotransferase-like"/>
    <property type="match status" value="1"/>
</dbReference>
<dbReference type="InterPro" id="IPR006221">
    <property type="entry name" value="TrpG/PapA_dom"/>
</dbReference>
<gene>
    <name evidence="3" type="ORF">SAMN02745123_01315</name>
</gene>
<dbReference type="Gene3D" id="3.40.50.880">
    <property type="match status" value="1"/>
</dbReference>
<dbReference type="GO" id="GO:0000162">
    <property type="term" value="P:L-tryptophan biosynthetic process"/>
    <property type="evidence" value="ECO:0007669"/>
    <property type="project" value="TreeGrafter"/>
</dbReference>
<dbReference type="Proteomes" id="UP000183997">
    <property type="component" value="Unassembled WGS sequence"/>
</dbReference>
<protein>
    <submittedName>
        <fullName evidence="3">Anthranilate synthase component 2</fullName>
    </submittedName>
</protein>
<dbReference type="InterPro" id="IPR017926">
    <property type="entry name" value="GATASE"/>
</dbReference>
<dbReference type="GO" id="GO:0004049">
    <property type="term" value="F:anthranilate synthase activity"/>
    <property type="evidence" value="ECO:0007669"/>
    <property type="project" value="TreeGrafter"/>
</dbReference>
<feature type="domain" description="Glutamine amidotransferase" evidence="2">
    <location>
        <begin position="4"/>
        <end position="187"/>
    </location>
</feature>
<dbReference type="AlphaFoldDB" id="A0A1M6R5X3"/>
<dbReference type="PANTHER" id="PTHR43418:SF4">
    <property type="entry name" value="MULTIFUNCTIONAL TRYPTOPHAN BIOSYNTHESIS PROTEIN"/>
    <property type="match status" value="1"/>
</dbReference>
<dbReference type="EMBL" id="FRAR01000010">
    <property type="protein sequence ID" value="SHK27854.1"/>
    <property type="molecule type" value="Genomic_DNA"/>
</dbReference>
<evidence type="ECO:0000259" key="2">
    <source>
        <dbReference type="Pfam" id="PF00117"/>
    </source>
</evidence>
<evidence type="ECO:0000313" key="3">
    <source>
        <dbReference type="EMBL" id="SHK27854.1"/>
    </source>
</evidence>
<accession>A0A1M6R5X3</accession>
<dbReference type="CDD" id="cd01743">
    <property type="entry name" value="GATase1_Anthranilate_Synthase"/>
    <property type="match status" value="1"/>
</dbReference>
<dbReference type="InterPro" id="IPR050472">
    <property type="entry name" value="Anth_synth/Amidotransfase"/>
</dbReference>
<proteinExistence type="predicted"/>
<dbReference type="InterPro" id="IPR029062">
    <property type="entry name" value="Class_I_gatase-like"/>
</dbReference>
<dbReference type="PRINTS" id="PR00096">
    <property type="entry name" value="GATASE"/>
</dbReference>